<keyword evidence="3" id="KW-1185">Reference proteome</keyword>
<evidence type="ECO:0008006" key="4">
    <source>
        <dbReference type="Google" id="ProtNLM"/>
    </source>
</evidence>
<organism evidence="2 3">
    <name type="scientific">Dictyobacter halimunensis</name>
    <dbReference type="NCBI Taxonomy" id="3026934"/>
    <lineage>
        <taxon>Bacteria</taxon>
        <taxon>Bacillati</taxon>
        <taxon>Chloroflexota</taxon>
        <taxon>Ktedonobacteria</taxon>
        <taxon>Ktedonobacterales</taxon>
        <taxon>Dictyobacteraceae</taxon>
        <taxon>Dictyobacter</taxon>
    </lineage>
</organism>
<dbReference type="PANTHER" id="PTHR40106:SF1">
    <property type="entry name" value="INNER MEMBRANE PROTEIN RCLC"/>
    <property type="match status" value="1"/>
</dbReference>
<proteinExistence type="predicted"/>
<comment type="caution">
    <text evidence="2">The sequence shown here is derived from an EMBL/GenBank/DDBJ whole genome shotgun (WGS) entry which is preliminary data.</text>
</comment>
<dbReference type="InterPro" id="IPR007339">
    <property type="entry name" value="RclC-like"/>
</dbReference>
<keyword evidence="1" id="KW-0812">Transmembrane</keyword>
<feature type="transmembrane region" description="Helical" evidence="1">
    <location>
        <begin position="49"/>
        <end position="70"/>
    </location>
</feature>
<dbReference type="PANTHER" id="PTHR40106">
    <property type="entry name" value="INNER MEMBRANE PROTEIN RCLC"/>
    <property type="match status" value="1"/>
</dbReference>
<keyword evidence="1" id="KW-1133">Transmembrane helix</keyword>
<protein>
    <recommendedName>
        <fullName evidence="4">Membrane protein YkgB</fullName>
    </recommendedName>
</protein>
<sequence>MKSVFSFIERIAPYFLRFSLALVLLWIGALKFVDPTPIRMLLHASLPFLAFNSFVYVLGALEIIAAFLLFAGVWLRYVGLLCLILFAGTLFIFLTTPGVTGFPALNLAGQFLLKDVVLAAAATSIAAMDAARQTSKQPMVQVASMAGKR</sequence>
<reference evidence="2 3" key="1">
    <citation type="submission" date="2023-02" db="EMBL/GenBank/DDBJ databases">
        <title>Dictyobacter halimunensis sp. nov., a new member of the class Ktedonobacteria from forest soil in a geothermal area.</title>
        <authorList>
            <person name="Rachmania M.K."/>
            <person name="Ningsih F."/>
            <person name="Sakai Y."/>
            <person name="Yabe S."/>
            <person name="Yokota A."/>
            <person name="Sjamsuridzal W."/>
        </authorList>
    </citation>
    <scope>NUCLEOTIDE SEQUENCE [LARGE SCALE GENOMIC DNA]</scope>
    <source>
        <strain evidence="2 3">S3.2.2.5</strain>
    </source>
</reference>
<evidence type="ECO:0000313" key="2">
    <source>
        <dbReference type="EMBL" id="GLV56009.1"/>
    </source>
</evidence>
<keyword evidence="1" id="KW-0472">Membrane</keyword>
<feature type="transmembrane region" description="Helical" evidence="1">
    <location>
        <begin position="77"/>
        <end position="99"/>
    </location>
</feature>
<evidence type="ECO:0000256" key="1">
    <source>
        <dbReference type="SAM" id="Phobius"/>
    </source>
</evidence>
<gene>
    <name evidence="2" type="ORF">KDH_28530</name>
</gene>
<evidence type="ECO:0000313" key="3">
    <source>
        <dbReference type="Proteomes" id="UP001344906"/>
    </source>
</evidence>
<accession>A0ABQ6FP61</accession>
<dbReference type="Pfam" id="PF04224">
    <property type="entry name" value="DUF417"/>
    <property type="match status" value="1"/>
</dbReference>
<dbReference type="Proteomes" id="UP001344906">
    <property type="component" value="Unassembled WGS sequence"/>
</dbReference>
<dbReference type="EMBL" id="BSRI01000001">
    <property type="protein sequence ID" value="GLV56009.1"/>
    <property type="molecule type" value="Genomic_DNA"/>
</dbReference>
<name>A0ABQ6FP61_9CHLR</name>
<feature type="transmembrane region" description="Helical" evidence="1">
    <location>
        <begin position="12"/>
        <end position="29"/>
    </location>
</feature>
<dbReference type="RefSeq" id="WP_338250866.1">
    <property type="nucleotide sequence ID" value="NZ_BSRI01000001.1"/>
</dbReference>